<feature type="domain" description="Cyanophage baseplate Pam3 plug gp18" evidence="1">
    <location>
        <begin position="1"/>
        <end position="97"/>
    </location>
</feature>
<proteinExistence type="predicted"/>
<dbReference type="Proteomes" id="UP000612501">
    <property type="component" value="Segment"/>
</dbReference>
<gene>
    <name evidence="2" type="ORF">EVB51_037</name>
</gene>
<sequence length="109" mass="12074">MKEFPIIDAADQQFGVVLNDRRVTVRVRYNPTTDRWSFDLSIDDVPVLYGRRIVTGVDLLRAYDFGIGLIFAAAVTNGAVPDRSSLPAGLVRIYYASTEEYEAALATVS</sequence>
<dbReference type="EMBL" id="MN988482">
    <property type="protein sequence ID" value="QIG67654.1"/>
    <property type="molecule type" value="Genomic_DNA"/>
</dbReference>
<organism evidence="2 3">
    <name type="scientific">Rhizobium phage RHph_Y17</name>
    <dbReference type="NCBI Taxonomy" id="2509771"/>
    <lineage>
        <taxon>Viruses</taxon>
        <taxon>Duplodnaviria</taxon>
        <taxon>Heunggongvirae</taxon>
        <taxon>Uroviricota</taxon>
        <taxon>Caudoviricetes</taxon>
        <taxon>Kleczkowskavirus</taxon>
        <taxon>Kleczkowskavirus RHEph4</taxon>
    </lineage>
</organism>
<reference evidence="2" key="1">
    <citation type="submission" date="2020-01" db="EMBL/GenBank/DDBJ databases">
        <title>Patterns of diversity and host range of bacteriophage communities associated with bean-nodulatin bacteria.</title>
        <authorList>
            <person name="Vann Cauwenberghe J."/>
            <person name="Santamaria R.I."/>
            <person name="Bustos P."/>
            <person name="Juarez S."/>
            <person name="Gonzalez V."/>
        </authorList>
    </citation>
    <scope>NUCLEOTIDE SEQUENCE</scope>
</reference>
<protein>
    <recommendedName>
        <fullName evidence="1">Cyanophage baseplate Pam3 plug gp18 domain-containing protein</fullName>
    </recommendedName>
</protein>
<evidence type="ECO:0000313" key="2">
    <source>
        <dbReference type="EMBL" id="QIG67654.1"/>
    </source>
</evidence>
<evidence type="ECO:0000313" key="3">
    <source>
        <dbReference type="Proteomes" id="UP000612501"/>
    </source>
</evidence>
<dbReference type="InterPro" id="IPR054252">
    <property type="entry name" value="Pam3_gp18"/>
</dbReference>
<name>A0A7S5R8F5_9CAUD</name>
<dbReference type="Pfam" id="PF22479">
    <property type="entry name" value="Pam3_gp18"/>
    <property type="match status" value="1"/>
</dbReference>
<evidence type="ECO:0000259" key="1">
    <source>
        <dbReference type="Pfam" id="PF22479"/>
    </source>
</evidence>
<accession>A0A7S5R8F5</accession>